<name>A0A1X7BM85_9RHOB</name>
<dbReference type="InterPro" id="IPR000847">
    <property type="entry name" value="LysR_HTH_N"/>
</dbReference>
<dbReference type="RefSeq" id="WP_085798665.1">
    <property type="nucleotide sequence ID" value="NZ_FWXB01000001.1"/>
</dbReference>
<organism evidence="6 7">
    <name type="scientific">Roseovarius aestuarii</name>
    <dbReference type="NCBI Taxonomy" id="475083"/>
    <lineage>
        <taxon>Bacteria</taxon>
        <taxon>Pseudomonadati</taxon>
        <taxon>Pseudomonadota</taxon>
        <taxon>Alphaproteobacteria</taxon>
        <taxon>Rhodobacterales</taxon>
        <taxon>Roseobacteraceae</taxon>
        <taxon>Roseovarius</taxon>
    </lineage>
</organism>
<evidence type="ECO:0000256" key="2">
    <source>
        <dbReference type="ARBA" id="ARBA00023015"/>
    </source>
</evidence>
<evidence type="ECO:0000256" key="4">
    <source>
        <dbReference type="ARBA" id="ARBA00023163"/>
    </source>
</evidence>
<keyword evidence="7" id="KW-1185">Reference proteome</keyword>
<dbReference type="InterPro" id="IPR036388">
    <property type="entry name" value="WH-like_DNA-bd_sf"/>
</dbReference>
<evidence type="ECO:0000256" key="3">
    <source>
        <dbReference type="ARBA" id="ARBA00023125"/>
    </source>
</evidence>
<dbReference type="GO" id="GO:0043565">
    <property type="term" value="F:sequence-specific DNA binding"/>
    <property type="evidence" value="ECO:0007669"/>
    <property type="project" value="TreeGrafter"/>
</dbReference>
<dbReference type="InterPro" id="IPR036390">
    <property type="entry name" value="WH_DNA-bd_sf"/>
</dbReference>
<dbReference type="SUPFAM" id="SSF46785">
    <property type="entry name" value="Winged helix' DNA-binding domain"/>
    <property type="match status" value="1"/>
</dbReference>
<keyword evidence="4" id="KW-0804">Transcription</keyword>
<proteinExistence type="inferred from homology"/>
<dbReference type="SUPFAM" id="SSF53850">
    <property type="entry name" value="Periplasmic binding protein-like II"/>
    <property type="match status" value="1"/>
</dbReference>
<dbReference type="Pfam" id="PF00126">
    <property type="entry name" value="HTH_1"/>
    <property type="match status" value="1"/>
</dbReference>
<reference evidence="6 7" key="1">
    <citation type="submission" date="2017-03" db="EMBL/GenBank/DDBJ databases">
        <authorList>
            <person name="Afonso C.L."/>
            <person name="Miller P.J."/>
            <person name="Scott M.A."/>
            <person name="Spackman E."/>
            <person name="Goraichik I."/>
            <person name="Dimitrov K.M."/>
            <person name="Suarez D.L."/>
            <person name="Swayne D.E."/>
        </authorList>
    </citation>
    <scope>NUCLEOTIDE SEQUENCE [LARGE SCALE GENOMIC DNA]</scope>
    <source>
        <strain evidence="6 7">CECT 7745</strain>
    </source>
</reference>
<feature type="domain" description="HTH lysR-type" evidence="5">
    <location>
        <begin position="5"/>
        <end position="62"/>
    </location>
</feature>
<keyword evidence="2" id="KW-0805">Transcription regulation</keyword>
<dbReference type="PANTHER" id="PTHR30537:SF74">
    <property type="entry name" value="HTH-TYPE TRANSCRIPTIONAL REGULATOR TRPI"/>
    <property type="match status" value="1"/>
</dbReference>
<dbReference type="AlphaFoldDB" id="A0A1X7BM85"/>
<protein>
    <submittedName>
        <fullName evidence="6">Glycine cleavage system transcriptional activator</fullName>
    </submittedName>
</protein>
<dbReference type="OrthoDB" id="9813056at2"/>
<comment type="similarity">
    <text evidence="1">Belongs to the LysR transcriptional regulatory family.</text>
</comment>
<sequence>MSRIPTTQALRALESFSRHGVVWKAAEELNLTRSAVSHQLRLLERDLGFTLFNRVGTGIELTSRGRAYANDVSAALSMISRSASRHAGGGLSGQLIVSCTPGFAANWLNTKVSRFRAICPEVSLRIVSPKALDDLSDPEADVFVAFGDPARHTGPVEVLREVAFTPLVSPVLLNRLGGLSAPGDVLRADLLHLSDRGDWTAWLRMADVAGREDMKGIIFADMTQVYSAAINAQGIAMGDEFICHDAMAAGHLVRPFDLAVNPAKSYYLWVPPTKQDIASVIAFRNWILAELPSPKAARA</sequence>
<dbReference type="Gene3D" id="3.40.190.10">
    <property type="entry name" value="Periplasmic binding protein-like II"/>
    <property type="match status" value="2"/>
</dbReference>
<keyword evidence="3" id="KW-0238">DNA-binding</keyword>
<gene>
    <name evidence="6" type="primary">gcvA_5</name>
    <name evidence="6" type="ORF">ROA7745_00538</name>
</gene>
<evidence type="ECO:0000313" key="7">
    <source>
        <dbReference type="Proteomes" id="UP000193224"/>
    </source>
</evidence>
<dbReference type="InterPro" id="IPR058163">
    <property type="entry name" value="LysR-type_TF_proteobact-type"/>
</dbReference>
<dbReference type="PANTHER" id="PTHR30537">
    <property type="entry name" value="HTH-TYPE TRANSCRIPTIONAL REGULATOR"/>
    <property type="match status" value="1"/>
</dbReference>
<evidence type="ECO:0000256" key="1">
    <source>
        <dbReference type="ARBA" id="ARBA00009437"/>
    </source>
</evidence>
<dbReference type="EMBL" id="FWXB01000001">
    <property type="protein sequence ID" value="SMC10731.1"/>
    <property type="molecule type" value="Genomic_DNA"/>
</dbReference>
<dbReference type="PRINTS" id="PR00039">
    <property type="entry name" value="HTHLYSR"/>
</dbReference>
<dbReference type="GO" id="GO:0003700">
    <property type="term" value="F:DNA-binding transcription factor activity"/>
    <property type="evidence" value="ECO:0007669"/>
    <property type="project" value="InterPro"/>
</dbReference>
<dbReference type="Proteomes" id="UP000193224">
    <property type="component" value="Unassembled WGS sequence"/>
</dbReference>
<dbReference type="Pfam" id="PF03466">
    <property type="entry name" value="LysR_substrate"/>
    <property type="match status" value="1"/>
</dbReference>
<accession>A0A1X7BM85</accession>
<dbReference type="InterPro" id="IPR005119">
    <property type="entry name" value="LysR_subst-bd"/>
</dbReference>
<dbReference type="Gene3D" id="1.10.10.10">
    <property type="entry name" value="Winged helix-like DNA-binding domain superfamily/Winged helix DNA-binding domain"/>
    <property type="match status" value="1"/>
</dbReference>
<dbReference type="GO" id="GO:0006351">
    <property type="term" value="P:DNA-templated transcription"/>
    <property type="evidence" value="ECO:0007669"/>
    <property type="project" value="TreeGrafter"/>
</dbReference>
<evidence type="ECO:0000313" key="6">
    <source>
        <dbReference type="EMBL" id="SMC10731.1"/>
    </source>
</evidence>
<dbReference type="PROSITE" id="PS50931">
    <property type="entry name" value="HTH_LYSR"/>
    <property type="match status" value="1"/>
</dbReference>
<evidence type="ECO:0000259" key="5">
    <source>
        <dbReference type="PROSITE" id="PS50931"/>
    </source>
</evidence>